<gene>
    <name evidence="4" type="ORF">TWF481_001474</name>
</gene>
<dbReference type="SUPFAM" id="SSF50998">
    <property type="entry name" value="Quinoprotein alcohol dehydrogenase-like"/>
    <property type="match status" value="1"/>
</dbReference>
<dbReference type="InterPro" id="IPR027417">
    <property type="entry name" value="P-loop_NTPase"/>
</dbReference>
<organism evidence="4 5">
    <name type="scientific">Arthrobotrys musiformis</name>
    <dbReference type="NCBI Taxonomy" id="47236"/>
    <lineage>
        <taxon>Eukaryota</taxon>
        <taxon>Fungi</taxon>
        <taxon>Dikarya</taxon>
        <taxon>Ascomycota</taxon>
        <taxon>Pezizomycotina</taxon>
        <taxon>Orbiliomycetes</taxon>
        <taxon>Orbiliales</taxon>
        <taxon>Orbiliaceae</taxon>
        <taxon>Arthrobotrys</taxon>
    </lineage>
</organism>
<dbReference type="Gene3D" id="3.40.50.300">
    <property type="entry name" value="P-loop containing nucleotide triphosphate hydrolases"/>
    <property type="match status" value="1"/>
</dbReference>
<dbReference type="Pfam" id="PF24883">
    <property type="entry name" value="NPHP3_N"/>
    <property type="match status" value="1"/>
</dbReference>
<evidence type="ECO:0000313" key="5">
    <source>
        <dbReference type="Proteomes" id="UP001370758"/>
    </source>
</evidence>
<dbReference type="GO" id="GO:0003824">
    <property type="term" value="F:catalytic activity"/>
    <property type="evidence" value="ECO:0007669"/>
    <property type="project" value="InterPro"/>
</dbReference>
<proteinExistence type="predicted"/>
<dbReference type="GO" id="GO:0009116">
    <property type="term" value="P:nucleoside metabolic process"/>
    <property type="evidence" value="ECO:0007669"/>
    <property type="project" value="InterPro"/>
</dbReference>
<dbReference type="EMBL" id="JAVHJL010000001">
    <property type="protein sequence ID" value="KAK6512590.1"/>
    <property type="molecule type" value="Genomic_DNA"/>
</dbReference>
<evidence type="ECO:0000313" key="4">
    <source>
        <dbReference type="EMBL" id="KAK6512590.1"/>
    </source>
</evidence>
<dbReference type="PANTHER" id="PTHR46082">
    <property type="entry name" value="ATP/GTP-BINDING PROTEIN-RELATED"/>
    <property type="match status" value="1"/>
</dbReference>
<keyword evidence="2" id="KW-0732">Signal</keyword>
<dbReference type="SUPFAM" id="SSF53167">
    <property type="entry name" value="Purine and uridine phosphorylases"/>
    <property type="match status" value="1"/>
</dbReference>
<dbReference type="InterPro" id="IPR011047">
    <property type="entry name" value="Quinoprotein_ADH-like_sf"/>
</dbReference>
<dbReference type="Proteomes" id="UP001370758">
    <property type="component" value="Unassembled WGS sequence"/>
</dbReference>
<dbReference type="InterPro" id="IPR053137">
    <property type="entry name" value="NLR-like"/>
</dbReference>
<name>A0AAV9WS32_9PEZI</name>
<keyword evidence="5" id="KW-1185">Reference proteome</keyword>
<dbReference type="InterPro" id="IPR056884">
    <property type="entry name" value="NPHP3-like_N"/>
</dbReference>
<reference evidence="4 5" key="1">
    <citation type="submission" date="2023-08" db="EMBL/GenBank/DDBJ databases">
        <authorList>
            <person name="Palmer J.M."/>
        </authorList>
    </citation>
    <scope>NUCLEOTIDE SEQUENCE [LARGE SCALE GENOMIC DNA]</scope>
    <source>
        <strain evidence="4 5">TWF481</strain>
    </source>
</reference>
<feature type="domain" description="Nephrocystin 3-like N-terminal" evidence="3">
    <location>
        <begin position="362"/>
        <end position="534"/>
    </location>
</feature>
<dbReference type="Gene3D" id="3.40.50.1580">
    <property type="entry name" value="Nucleoside phosphorylase domain"/>
    <property type="match status" value="1"/>
</dbReference>
<evidence type="ECO:0000256" key="1">
    <source>
        <dbReference type="ARBA" id="ARBA00022737"/>
    </source>
</evidence>
<evidence type="ECO:0000259" key="3">
    <source>
        <dbReference type="Pfam" id="PF24883"/>
    </source>
</evidence>
<feature type="signal peptide" evidence="2">
    <location>
        <begin position="1"/>
        <end position="26"/>
    </location>
</feature>
<comment type="caution">
    <text evidence="4">The sequence shown here is derived from an EMBL/GenBank/DDBJ whole genome shotgun (WGS) entry which is preliminary data.</text>
</comment>
<sequence>MEQQAAGDYTIGWICALALEFTAAVAVLDEVHPELPALENDTNAYTFGRVGSHNIIIAGLPSGVYGLTSASTVAINLRQSFPSIGYCLLVGIGGGAPLLPKNDIRLGDVVVSHPTPGFGGVVQYDFGKRLPNGEFEYTGVLNRPPDIFLTAITKLKSQYPPLGSKSLGSVISEILESGKIPSCFSCPSLTESIDRLFQASYNHASGYENCDYCDPVMVIGRTCRSSNQPEIHYGLIASSNQVMKDGCARDRLSKEKDILCFEMEAAGIMNLIPSLIIRGICDYSDSHKNKKWQNYAALVAAAYAKELMLQLSPPSTPRKRKDRGNDEAITKDIFECLQALGGTNPMDEKSRIEQSKDRLIEGSYYWILNDQNFRQWLTTAERPIIRISGDPGKGKTMIMIGMADYMTEVFDKNRTPRVAMSYFFCQATDDRLNSSTAVLKGLLSQLISNPRYPDLVRYLKSEVDTRGKDCFNGPTPFQALQRVLLAICADPQYDIFCFMVDALDECRKGLDELMKLITTTSTKAGKIRWLVTSRNLPEIEEHFRCATPELQVSLELNEEHVRTTIDAYIHSKVRELSKRKRYLEQTQRDVTEILQEKAGGTFLWVHLACGELEKAYSYNAVKILNTLPSGLDDFYKKMLDHLRSSNDVELCLQILSAAVVAFRPLSLREMAMVSGLSSFLGNNETDMEVLVKKCGSFLTIKYSTVFFIHQSTKDFFDGETGCVVIAPAGLEPLHLEVAGRCLAGLSEELRMDICNLGDPGFRSRNLTARHREPISHLRYACYYWVNRLAFVKSPANETKSVLGFLELHFAHWVELMVVLRPIFDFVKFIKYLAAVMETTSSERLKALLYDARRFFQYHQVMISSTPLQIYCSSLVFSPEESLVRSLFQHEIPTWIKKTHSPKKSWGSLVQVFEALGDLGEEGIGKIALSGDDRIIAKAVRDPDGIKLWDVESGAMLDLLAANGPIPGSIPGPAQEYPTKIIFGEPVFSPDSQFIAAVLNTELWRGPGLLTGICMWDIKSGEAVLEYWYDVGSPKLLSTAWVPGASSSSALTLIYVDDRGDLSVIYARAGSGSVSEPDLGPLIFSRHLESKDIEVRMEQTYVYSMAGLISRGAALACNSPGDLAASVLARRTSVLLWDVTSRSLLRKVAMVFEPGRDIGRPSWDFRLFFAPTNKLFLAARNQLFQLGLDSESCSMKDVIPRPPDDCCINSLPTLLPNSSQVALWAADKSFNIYDADSGELIRSFDIKESLPAHIFNRAAIPVSPYHYYYPKVILNSKLTKYFVDDHNAVRLFEVPSGEMRDNPGNKLQREIELVASLNGRCLVTSTPDTFISWHHGSTSPPLALAISPVPDRPGARFSPEYMCTLKISADGELLAVCCCEFVQVWNTRTGFLVRELDFPHWIFRTKEEESQQLETIELEATDRFPGPSSSPLSETHPLQRFKVSQSAFSFTGKLALSTNSGTVQIRVFDPSSQSTVVATQYYNCLEVEYVSYPYYNRKKMEFSHDGSLLIVRVESNFGVWDVESGTKIHCLNLDCLEQSKGPLDRYHIALSPTDDRIAVASWGEDSGISWAAFDPFCPTPVPLSYSEMPFQELIYGFVYLATVTRLSFAMGTLVLASPRGLLEIPSMTYILIFDDDNWLSYRGMRLLHFPRDDAIVATTIYENLFFAETNSGFFVIVDLQLLAEMYTKTPEDRRDRAPISLVY</sequence>
<feature type="chain" id="PRO_5043979117" description="Nephrocystin 3-like N-terminal domain-containing protein" evidence="2">
    <location>
        <begin position="27"/>
        <end position="1702"/>
    </location>
</feature>
<dbReference type="InterPro" id="IPR035994">
    <property type="entry name" value="Nucleoside_phosphorylase_sf"/>
</dbReference>
<dbReference type="Gene3D" id="2.130.10.10">
    <property type="entry name" value="YVTN repeat-like/Quinoprotein amine dehydrogenase"/>
    <property type="match status" value="1"/>
</dbReference>
<evidence type="ECO:0000256" key="2">
    <source>
        <dbReference type="SAM" id="SignalP"/>
    </source>
</evidence>
<accession>A0AAV9WS32</accession>
<protein>
    <recommendedName>
        <fullName evidence="3">Nephrocystin 3-like N-terminal domain-containing protein</fullName>
    </recommendedName>
</protein>
<dbReference type="PANTHER" id="PTHR46082:SF11">
    <property type="entry name" value="AAA+ ATPASE DOMAIN-CONTAINING PROTEIN-RELATED"/>
    <property type="match status" value="1"/>
</dbReference>
<keyword evidence="1" id="KW-0677">Repeat</keyword>
<dbReference type="InterPro" id="IPR015943">
    <property type="entry name" value="WD40/YVTN_repeat-like_dom_sf"/>
</dbReference>